<gene>
    <name evidence="3" type="ORF">FWJ32_04805</name>
</gene>
<evidence type="ECO:0000259" key="2">
    <source>
        <dbReference type="Pfam" id="PF02374"/>
    </source>
</evidence>
<evidence type="ECO:0000313" key="4">
    <source>
        <dbReference type="Proteomes" id="UP000322976"/>
    </source>
</evidence>
<reference evidence="3 4" key="1">
    <citation type="submission" date="2019-08" db="EMBL/GenBank/DDBJ databases">
        <title>Calorimonas adulescens gen. nov., sp. nov., an anaerobic thermophilic bacterium from Sakhalin hot spring.</title>
        <authorList>
            <person name="Khomyakova M.A."/>
            <person name="Merkel A.Y."/>
            <person name="Novikov A."/>
            <person name="Bonch-Osmolovskaya E.A."/>
            <person name="Slobodkin A.I."/>
        </authorList>
    </citation>
    <scope>NUCLEOTIDE SEQUENCE [LARGE SCALE GENOMIC DNA]</scope>
    <source>
        <strain evidence="3 4">A05MB</strain>
    </source>
</reference>
<dbReference type="Proteomes" id="UP000322976">
    <property type="component" value="Unassembled WGS sequence"/>
</dbReference>
<dbReference type="NCBIfam" id="TIGR00345">
    <property type="entry name" value="GET3_arsA_TRC40"/>
    <property type="match status" value="1"/>
</dbReference>
<dbReference type="GO" id="GO:0016887">
    <property type="term" value="F:ATP hydrolysis activity"/>
    <property type="evidence" value="ECO:0007669"/>
    <property type="project" value="InterPro"/>
</dbReference>
<dbReference type="Pfam" id="PF02374">
    <property type="entry name" value="ArsA_ATPase"/>
    <property type="match status" value="1"/>
</dbReference>
<dbReference type="EMBL" id="VTPS01000005">
    <property type="protein sequence ID" value="TZE82598.1"/>
    <property type="molecule type" value="Genomic_DNA"/>
</dbReference>
<dbReference type="AlphaFoldDB" id="A0A5D8QH49"/>
<accession>A0A5D8QH49</accession>
<keyword evidence="4" id="KW-1185">Reference proteome</keyword>
<name>A0A5D8QH49_9THEO</name>
<feature type="domain" description="ArsA/GET3 Anion-transporting ATPase-like" evidence="2">
    <location>
        <begin position="3"/>
        <end position="305"/>
    </location>
</feature>
<dbReference type="PANTHER" id="PTHR10803">
    <property type="entry name" value="ARSENICAL PUMP-DRIVING ATPASE ARSENITE-TRANSLOCATING ATPASE"/>
    <property type="match status" value="1"/>
</dbReference>
<evidence type="ECO:0000256" key="1">
    <source>
        <dbReference type="ARBA" id="ARBA00011040"/>
    </source>
</evidence>
<dbReference type="PANTHER" id="PTHR10803:SF3">
    <property type="entry name" value="ATPASE GET3"/>
    <property type="match status" value="1"/>
</dbReference>
<dbReference type="SUPFAM" id="SSF52540">
    <property type="entry name" value="P-loop containing nucleoside triphosphate hydrolases"/>
    <property type="match status" value="1"/>
</dbReference>
<protein>
    <submittedName>
        <fullName evidence="3">AAA family ATPase</fullName>
    </submittedName>
</protein>
<dbReference type="InterPro" id="IPR027417">
    <property type="entry name" value="P-loop_NTPase"/>
</dbReference>
<dbReference type="GO" id="GO:0005524">
    <property type="term" value="F:ATP binding"/>
    <property type="evidence" value="ECO:0007669"/>
    <property type="project" value="InterPro"/>
</dbReference>
<dbReference type="CDD" id="cd02035">
    <property type="entry name" value="ArsA"/>
    <property type="match status" value="1"/>
</dbReference>
<dbReference type="InterPro" id="IPR025723">
    <property type="entry name" value="ArsA/GET3_ATPase-like"/>
</dbReference>
<comment type="similarity">
    <text evidence="1">Belongs to the arsA ATPase family.</text>
</comment>
<dbReference type="Gene3D" id="3.40.50.300">
    <property type="entry name" value="P-loop containing nucleotide triphosphate hydrolases"/>
    <property type="match status" value="1"/>
</dbReference>
<sequence length="312" mass="35581">MKNIVFFGGKGGVGKTSSSASYSLFCAQRGYKTLIVSTDPAHSLGDIFEVEIGNKIRELDNNLFGLEIDPEKASDDYIKRTKAEMRKTLSPIIIEEIERQIDAMVVSPGSEEAAIFDELVKIIINYTSDYDVIIFDTAPTGHTIRLLSLPELMGAWMDSLISSRREAVELMKMSTVGNKELHDKYTNDPVLNILMRRKEEYEKAREILIDSRKACFVFVLNPEKLPIIETQKAISILAKYGIQIGGVIINKVLPDDISDEFLLKRKQTERFYMEEIYRKFKDMILMEIPLFPDDIQGKLYLEKVSLLYTDVI</sequence>
<organism evidence="3 4">
    <name type="scientific">Calorimonas adulescens</name>
    <dbReference type="NCBI Taxonomy" id="2606906"/>
    <lineage>
        <taxon>Bacteria</taxon>
        <taxon>Bacillati</taxon>
        <taxon>Bacillota</taxon>
        <taxon>Clostridia</taxon>
        <taxon>Thermoanaerobacterales</taxon>
        <taxon>Thermoanaerobacteraceae</taxon>
        <taxon>Calorimonas</taxon>
    </lineage>
</organism>
<comment type="caution">
    <text evidence="3">The sequence shown here is derived from an EMBL/GenBank/DDBJ whole genome shotgun (WGS) entry which is preliminary data.</text>
</comment>
<evidence type="ECO:0000313" key="3">
    <source>
        <dbReference type="EMBL" id="TZE82598.1"/>
    </source>
</evidence>
<dbReference type="RefSeq" id="WP_149544838.1">
    <property type="nucleotide sequence ID" value="NZ_VTPS01000005.1"/>
</dbReference>
<dbReference type="InterPro" id="IPR016300">
    <property type="entry name" value="ATPase_ArsA/GET3"/>
</dbReference>
<proteinExistence type="inferred from homology"/>